<dbReference type="InterPro" id="IPR003959">
    <property type="entry name" value="ATPase_AAA_core"/>
</dbReference>
<dbReference type="InterPro" id="IPR027417">
    <property type="entry name" value="P-loop_NTPase"/>
</dbReference>
<comment type="subcellular location">
    <subcellularLocation>
        <location evidence="1">Mitochondrion inner membrane</location>
        <topology evidence="1">Single-pass membrane protein</topology>
    </subcellularLocation>
</comment>
<feature type="domain" description="BCS1 N-terminal" evidence="14">
    <location>
        <begin position="61"/>
        <end position="257"/>
    </location>
</feature>
<dbReference type="SMART" id="SM00382">
    <property type="entry name" value="AAA"/>
    <property type="match status" value="1"/>
</dbReference>
<evidence type="ECO:0000256" key="2">
    <source>
        <dbReference type="ARBA" id="ARBA00007448"/>
    </source>
</evidence>
<comment type="similarity">
    <text evidence="2">Belongs to the AAA ATPase family. BCS1 subfamily.</text>
</comment>
<keyword evidence="9" id="KW-0496">Mitochondrion</keyword>
<dbReference type="InterPro" id="IPR014851">
    <property type="entry name" value="BCS1_N"/>
</dbReference>
<keyword evidence="7" id="KW-0067">ATP-binding</keyword>
<evidence type="ECO:0000256" key="1">
    <source>
        <dbReference type="ARBA" id="ARBA00004434"/>
    </source>
</evidence>
<evidence type="ECO:0000256" key="8">
    <source>
        <dbReference type="ARBA" id="ARBA00022989"/>
    </source>
</evidence>
<evidence type="ECO:0000313" key="15">
    <source>
        <dbReference type="EMBL" id="KAG5167543.1"/>
    </source>
</evidence>
<keyword evidence="6" id="KW-0378">Hydrolase</keyword>
<keyword evidence="10" id="KW-0472">Membrane</keyword>
<accession>A0A8H7XVD6</accession>
<evidence type="ECO:0000256" key="10">
    <source>
        <dbReference type="ARBA" id="ARBA00023136"/>
    </source>
</evidence>
<keyword evidence="4" id="KW-0547">Nucleotide-binding</keyword>
<dbReference type="GO" id="GO:0016887">
    <property type="term" value="F:ATP hydrolysis activity"/>
    <property type="evidence" value="ECO:0007669"/>
    <property type="project" value="InterPro"/>
</dbReference>
<comment type="caution">
    <text evidence="15">The sequence shown here is derived from an EMBL/GenBank/DDBJ whole genome shotgun (WGS) entry which is preliminary data.</text>
</comment>
<comment type="catalytic activity">
    <reaction evidence="11">
        <text>ATP + H2O = ADP + phosphate + H(+)</text>
        <dbReference type="Rhea" id="RHEA:13065"/>
        <dbReference type="ChEBI" id="CHEBI:15377"/>
        <dbReference type="ChEBI" id="CHEBI:15378"/>
        <dbReference type="ChEBI" id="CHEBI:30616"/>
        <dbReference type="ChEBI" id="CHEBI:43474"/>
        <dbReference type="ChEBI" id="CHEBI:456216"/>
    </reaction>
    <physiologicalReaction direction="left-to-right" evidence="11">
        <dbReference type="Rhea" id="RHEA:13066"/>
    </physiologicalReaction>
</comment>
<organism evidence="15">
    <name type="scientific">Psilocybe cubensis</name>
    <name type="common">Psychedelic mushroom</name>
    <name type="synonym">Stropharia cubensis</name>
    <dbReference type="NCBI Taxonomy" id="181762"/>
    <lineage>
        <taxon>Eukaryota</taxon>
        <taxon>Fungi</taxon>
        <taxon>Dikarya</taxon>
        <taxon>Basidiomycota</taxon>
        <taxon>Agaricomycotina</taxon>
        <taxon>Agaricomycetes</taxon>
        <taxon>Agaricomycetidae</taxon>
        <taxon>Agaricales</taxon>
        <taxon>Agaricineae</taxon>
        <taxon>Strophariaceae</taxon>
        <taxon>Psilocybe</taxon>
    </lineage>
</organism>
<dbReference type="Pfam" id="PF00004">
    <property type="entry name" value="AAA"/>
    <property type="match status" value="1"/>
</dbReference>
<keyword evidence="8" id="KW-1133">Transmembrane helix</keyword>
<dbReference type="Pfam" id="PF25426">
    <property type="entry name" value="AAA_lid_BCS1"/>
    <property type="match status" value="1"/>
</dbReference>
<dbReference type="OrthoDB" id="10251412at2759"/>
<dbReference type="InterPro" id="IPR050747">
    <property type="entry name" value="Mitochondrial_chaperone_BCS1"/>
</dbReference>
<evidence type="ECO:0000259" key="14">
    <source>
        <dbReference type="SMART" id="SM01024"/>
    </source>
</evidence>
<evidence type="ECO:0000256" key="3">
    <source>
        <dbReference type="ARBA" id="ARBA00022692"/>
    </source>
</evidence>
<dbReference type="GO" id="GO:0005524">
    <property type="term" value="F:ATP binding"/>
    <property type="evidence" value="ECO:0007669"/>
    <property type="project" value="UniProtKB-KW"/>
</dbReference>
<evidence type="ECO:0000256" key="4">
    <source>
        <dbReference type="ARBA" id="ARBA00022741"/>
    </source>
</evidence>
<evidence type="ECO:0008006" key="16">
    <source>
        <dbReference type="Google" id="ProtNLM"/>
    </source>
</evidence>
<evidence type="ECO:0000256" key="9">
    <source>
        <dbReference type="ARBA" id="ARBA00023128"/>
    </source>
</evidence>
<feature type="domain" description="AAA+ ATPase" evidence="13">
    <location>
        <begin position="288"/>
        <end position="461"/>
    </location>
</feature>
<dbReference type="InterPro" id="IPR003593">
    <property type="entry name" value="AAA+_ATPase"/>
</dbReference>
<dbReference type="SMART" id="SM01024">
    <property type="entry name" value="BCS1_N"/>
    <property type="match status" value="1"/>
</dbReference>
<feature type="region of interest" description="Disordered" evidence="12">
    <location>
        <begin position="557"/>
        <end position="578"/>
    </location>
</feature>
<evidence type="ECO:0000256" key="7">
    <source>
        <dbReference type="ARBA" id="ARBA00022840"/>
    </source>
</evidence>
<feature type="compositionally biased region" description="Basic and acidic residues" evidence="12">
    <location>
        <begin position="557"/>
        <end position="575"/>
    </location>
</feature>
<keyword evidence="3" id="KW-0812">Transmembrane</keyword>
<dbReference type="InterPro" id="IPR057495">
    <property type="entry name" value="AAA_lid_BCS1"/>
</dbReference>
<reference evidence="15" key="1">
    <citation type="submission" date="2021-02" db="EMBL/GenBank/DDBJ databases">
        <title>Psilocybe cubensis genome.</title>
        <authorList>
            <person name="Mckernan K.J."/>
            <person name="Crawford S."/>
            <person name="Trippe A."/>
            <person name="Kane L.T."/>
            <person name="Mclaughlin S."/>
        </authorList>
    </citation>
    <scope>NUCLEOTIDE SEQUENCE [LARGE SCALE GENOMIC DNA]</scope>
    <source>
        <strain evidence="15">MGC-MH-2018</strain>
    </source>
</reference>
<proteinExistence type="inferred from homology"/>
<dbReference type="EMBL" id="JAFIQS010000007">
    <property type="protein sequence ID" value="KAG5167543.1"/>
    <property type="molecule type" value="Genomic_DNA"/>
</dbReference>
<dbReference type="PANTHER" id="PTHR23070">
    <property type="entry name" value="BCS1 AAA-TYPE ATPASE"/>
    <property type="match status" value="1"/>
</dbReference>
<dbReference type="SUPFAM" id="SSF52540">
    <property type="entry name" value="P-loop containing nucleoside triphosphate hydrolases"/>
    <property type="match status" value="1"/>
</dbReference>
<dbReference type="AlphaFoldDB" id="A0A8H7XVD6"/>
<dbReference type="GO" id="GO:0005743">
    <property type="term" value="C:mitochondrial inner membrane"/>
    <property type="evidence" value="ECO:0007669"/>
    <property type="project" value="UniProtKB-SubCell"/>
</dbReference>
<evidence type="ECO:0000256" key="11">
    <source>
        <dbReference type="ARBA" id="ARBA00048778"/>
    </source>
</evidence>
<evidence type="ECO:0000256" key="6">
    <source>
        <dbReference type="ARBA" id="ARBA00022801"/>
    </source>
</evidence>
<keyword evidence="5" id="KW-0999">Mitochondrion inner membrane</keyword>
<dbReference type="Gene3D" id="3.40.50.300">
    <property type="entry name" value="P-loop containing nucleotide triphosphate hydrolases"/>
    <property type="match status" value="1"/>
</dbReference>
<dbReference type="Pfam" id="PF08740">
    <property type="entry name" value="BCS1_N"/>
    <property type="match status" value="1"/>
</dbReference>
<protein>
    <recommendedName>
        <fullName evidence="16">P-loop containing nucleoside triphosphate hydrolase protein</fullName>
    </recommendedName>
</protein>
<name>A0A8H7XVD6_PSICU</name>
<evidence type="ECO:0000256" key="5">
    <source>
        <dbReference type="ARBA" id="ARBA00022792"/>
    </source>
</evidence>
<sequence>MSFDVADTSGQSWFGPGQGLTRIFGFSFIASLLQGMGTKLESIGNAAGGSNSYFGNSMKLFLLGTIIESGRRFFSWAMERFKPFQYSITAHFSEGDPAYDWIILFLTEEKVWTRSRQFQVNAASSLRQWTVNLASNPKPGGHVDEHAEYVPTYDEPQLFRWRGYWAEIRRSGSQKNQANYNAFIMDGSGSLGKLSLTLYTRDMSALSALVDDARKKYMATSRPHVIVHSADQAMLSNHRGGAWRNAKRKNRRPLSSIILQEGVISSLVKDAREFIKSEAWYIKAGIPHRRGYLLYGPPGTGKTSTIYAVVSRNVVDAFCECLTIVLQAGELGLEIYSLALSSNMLDDAMLARLVSSIPKQAIILIEDIDCAFPSREDQENEESSMRGMMMGMNMMGMNRRAMNMARPGSAVTLSGLLNVLDGVGSEEGKLFFATTNYVERLDQALLRPGRIDVKIPYQLATQEQAAALFVRFYPDDELTVDAGLDIEKKSLPDFAKPLDIPALAERFASFVPQHEFSTAELQGFLLSCKNDPLRAADEVGAWVEREKKDKLERLKREAEEKEKKEEKKEAHETKRLRGGLARLGVSVGGQEPKFEALPYLNSTVTPQHRAKVDDKPDANGAAMDQYHAEASTSKVSQVVDPNGSTLL</sequence>
<gene>
    <name evidence="15" type="ORF">JR316_007894</name>
</gene>
<evidence type="ECO:0000256" key="12">
    <source>
        <dbReference type="SAM" id="MobiDB-lite"/>
    </source>
</evidence>
<feature type="region of interest" description="Disordered" evidence="12">
    <location>
        <begin position="595"/>
        <end position="647"/>
    </location>
</feature>
<evidence type="ECO:0000259" key="13">
    <source>
        <dbReference type="SMART" id="SM00382"/>
    </source>
</evidence>